<dbReference type="PANTHER" id="PTHR35910">
    <property type="entry name" value="2EXR DOMAIN-CONTAINING PROTEIN"/>
    <property type="match status" value="1"/>
</dbReference>
<dbReference type="AlphaFoldDB" id="A0AAX6MVF9"/>
<name>A0AAX6MVF9_9PEZI</name>
<reference evidence="2 3" key="1">
    <citation type="journal article" date="2024" name="Front Chem Biol">
        <title>Unveiling the potential of Daldinia eschscholtzii MFLUCC 19-0629 through bioactivity and bioinformatics studies for enhanced sustainable agriculture production.</title>
        <authorList>
            <person name="Brooks S."/>
            <person name="Weaver J.A."/>
            <person name="Klomchit A."/>
            <person name="Alharthi S.A."/>
            <person name="Onlamun T."/>
            <person name="Nurani R."/>
            <person name="Vong T.K."/>
            <person name="Alberti F."/>
            <person name="Greco C."/>
        </authorList>
    </citation>
    <scope>NUCLEOTIDE SEQUENCE [LARGE SCALE GENOMIC DNA]</scope>
    <source>
        <strain evidence="2">MFLUCC 19-0629</strain>
    </source>
</reference>
<feature type="domain" description="2EXR" evidence="1">
    <location>
        <begin position="7"/>
        <end position="96"/>
    </location>
</feature>
<dbReference type="PANTHER" id="PTHR35910:SF6">
    <property type="entry name" value="2EXR DOMAIN-CONTAINING PROTEIN"/>
    <property type="match status" value="1"/>
</dbReference>
<protein>
    <recommendedName>
        <fullName evidence="1">2EXR domain-containing protein</fullName>
    </recommendedName>
</protein>
<evidence type="ECO:0000313" key="3">
    <source>
        <dbReference type="Proteomes" id="UP001369815"/>
    </source>
</evidence>
<dbReference type="EMBL" id="JBANMG010000002">
    <property type="protein sequence ID" value="KAK6956650.1"/>
    <property type="molecule type" value="Genomic_DNA"/>
</dbReference>
<sequence length="305" mass="35083">MASRANFPFFLRLPREVQDNIWKVAIDLSPPTAYFAELELYEPNDEDGPDIVFKRLYQPHELASAPPPSNTIESLLQTCKRSRAAVIRYRRKYQHICISTLAYFEDVPSDDYDTSLRTITKAPLGINLDPSSDLLILDDSWRDEYVLRGCNEFRKQTGIRNIAVPWTKQSCLTADDVLNILFYAEGIIQAFPSLEVLYVVVEPTELEEATGNWPYHDEDPEMALKPYVENNYEEGGAPREFRVSGRQYFEVSPLQLTTLGGLRDFVLLLGDHRYCIIRHIGPRTDGNVDELAPFVVRVMTWRNEE</sequence>
<dbReference type="InterPro" id="IPR045518">
    <property type="entry name" value="2EXR"/>
</dbReference>
<proteinExistence type="predicted"/>
<evidence type="ECO:0000313" key="2">
    <source>
        <dbReference type="EMBL" id="KAK6956650.1"/>
    </source>
</evidence>
<gene>
    <name evidence="2" type="ORF">Daesc_001929</name>
</gene>
<keyword evidence="3" id="KW-1185">Reference proteome</keyword>
<comment type="caution">
    <text evidence="2">The sequence shown here is derived from an EMBL/GenBank/DDBJ whole genome shotgun (WGS) entry which is preliminary data.</text>
</comment>
<dbReference type="Proteomes" id="UP001369815">
    <property type="component" value="Unassembled WGS sequence"/>
</dbReference>
<evidence type="ECO:0000259" key="1">
    <source>
        <dbReference type="Pfam" id="PF20150"/>
    </source>
</evidence>
<dbReference type="Pfam" id="PF20150">
    <property type="entry name" value="2EXR"/>
    <property type="match status" value="1"/>
</dbReference>
<accession>A0AAX6MVF9</accession>
<organism evidence="2 3">
    <name type="scientific">Daldinia eschscholtzii</name>
    <dbReference type="NCBI Taxonomy" id="292717"/>
    <lineage>
        <taxon>Eukaryota</taxon>
        <taxon>Fungi</taxon>
        <taxon>Dikarya</taxon>
        <taxon>Ascomycota</taxon>
        <taxon>Pezizomycotina</taxon>
        <taxon>Sordariomycetes</taxon>
        <taxon>Xylariomycetidae</taxon>
        <taxon>Xylariales</taxon>
        <taxon>Hypoxylaceae</taxon>
        <taxon>Daldinia</taxon>
    </lineage>
</organism>